<keyword evidence="7" id="KW-0406">Ion transport</keyword>
<proteinExistence type="predicted"/>
<evidence type="ECO:0000256" key="1">
    <source>
        <dbReference type="ARBA" id="ARBA00004571"/>
    </source>
</evidence>
<dbReference type="SUPFAM" id="SSF56935">
    <property type="entry name" value="Porins"/>
    <property type="match status" value="1"/>
</dbReference>
<gene>
    <name evidence="13" type="ORF">H8R02_11115</name>
</gene>
<feature type="domain" description="Porin" evidence="12">
    <location>
        <begin position="7"/>
        <end position="365"/>
    </location>
</feature>
<keyword evidence="3" id="KW-0813">Transport</keyword>
<evidence type="ECO:0000256" key="5">
    <source>
        <dbReference type="ARBA" id="ARBA00022692"/>
    </source>
</evidence>
<keyword evidence="6 11" id="KW-0732">Signal</keyword>
<evidence type="ECO:0000256" key="3">
    <source>
        <dbReference type="ARBA" id="ARBA00022448"/>
    </source>
</evidence>
<accession>A0A923S253</accession>
<reference evidence="13" key="1">
    <citation type="submission" date="2020-08" db="EMBL/GenBank/DDBJ databases">
        <title>Ramlibacter sp. GTP1 16S ribosomal RNA gene genome sequencing and assembly.</title>
        <authorList>
            <person name="Kang M."/>
        </authorList>
    </citation>
    <scope>NUCLEOTIDE SEQUENCE</scope>
    <source>
        <strain evidence="13">GTP1</strain>
    </source>
</reference>
<evidence type="ECO:0000256" key="8">
    <source>
        <dbReference type="ARBA" id="ARBA00023114"/>
    </source>
</evidence>
<dbReference type="Pfam" id="PF13609">
    <property type="entry name" value="Porin_4"/>
    <property type="match status" value="1"/>
</dbReference>
<feature type="chain" id="PRO_5037321898" evidence="11">
    <location>
        <begin position="20"/>
        <end position="394"/>
    </location>
</feature>
<dbReference type="GO" id="GO:0006811">
    <property type="term" value="P:monoatomic ion transport"/>
    <property type="evidence" value="ECO:0007669"/>
    <property type="project" value="UniProtKB-KW"/>
</dbReference>
<dbReference type="Gene3D" id="2.40.160.10">
    <property type="entry name" value="Porin"/>
    <property type="match status" value="1"/>
</dbReference>
<dbReference type="PANTHER" id="PTHR34501:SF9">
    <property type="entry name" value="MAJOR OUTER MEMBRANE PROTEIN P.IA"/>
    <property type="match status" value="1"/>
</dbReference>
<keyword evidence="5" id="KW-0812">Transmembrane</keyword>
<dbReference type="InterPro" id="IPR050298">
    <property type="entry name" value="Gram-neg_bact_OMP"/>
</dbReference>
<comment type="subcellular location">
    <subcellularLocation>
        <location evidence="1">Cell outer membrane</location>
        <topology evidence="1">Multi-pass membrane protein</topology>
    </subcellularLocation>
</comment>
<dbReference type="GO" id="GO:0009279">
    <property type="term" value="C:cell outer membrane"/>
    <property type="evidence" value="ECO:0007669"/>
    <property type="project" value="UniProtKB-SubCell"/>
</dbReference>
<evidence type="ECO:0000256" key="6">
    <source>
        <dbReference type="ARBA" id="ARBA00022729"/>
    </source>
</evidence>
<keyword evidence="10" id="KW-0998">Cell outer membrane</keyword>
<dbReference type="PANTHER" id="PTHR34501">
    <property type="entry name" value="PROTEIN YDDL-RELATED"/>
    <property type="match status" value="1"/>
</dbReference>
<keyword evidence="8" id="KW-0626">Porin</keyword>
<comment type="subunit">
    <text evidence="2">Homotrimer.</text>
</comment>
<keyword evidence="14" id="KW-1185">Reference proteome</keyword>
<keyword evidence="9" id="KW-0472">Membrane</keyword>
<dbReference type="GO" id="GO:0015288">
    <property type="term" value="F:porin activity"/>
    <property type="evidence" value="ECO:0007669"/>
    <property type="project" value="UniProtKB-KW"/>
</dbReference>
<dbReference type="GO" id="GO:0046930">
    <property type="term" value="C:pore complex"/>
    <property type="evidence" value="ECO:0007669"/>
    <property type="project" value="UniProtKB-KW"/>
</dbReference>
<feature type="signal peptide" evidence="11">
    <location>
        <begin position="1"/>
        <end position="19"/>
    </location>
</feature>
<evidence type="ECO:0000256" key="4">
    <source>
        <dbReference type="ARBA" id="ARBA00022452"/>
    </source>
</evidence>
<protein>
    <submittedName>
        <fullName evidence="13">Porin</fullName>
    </submittedName>
</protein>
<evidence type="ECO:0000256" key="9">
    <source>
        <dbReference type="ARBA" id="ARBA00023136"/>
    </source>
</evidence>
<evidence type="ECO:0000313" key="13">
    <source>
        <dbReference type="EMBL" id="MBC5765005.1"/>
    </source>
</evidence>
<evidence type="ECO:0000313" key="14">
    <source>
        <dbReference type="Proteomes" id="UP000596827"/>
    </source>
</evidence>
<dbReference type="InterPro" id="IPR033900">
    <property type="entry name" value="Gram_neg_porin_domain"/>
</dbReference>
<sequence>MKKSLIALAALAAAGAASAQSSVTLFGIVDATIAYGRGGGAGAASRWQLSHSGYNSSRLGFRGTEDLGGGMSASFWLEAQLSNDNGTGATTNTNNQSTGAGPTCTVATTTTTTTTAVPPVAGTAITSTSTSTSSCTAAINGAQGLTFSRRSTVSLAGGWGELRLGRDYTPQFWNLTVFDPFGTNGVGTTQTLNSIITGVTAVRASNSIGYFLPGNLGGFYGQAQVYMGENAQTGAATEDDGKGWGARVGYASGPFNVALALSRTKYASGRVQQNNIGGQWDFGVAKLQAHYSWDKNGATRGRGFLIGGLVPVGPGEIRAAYSQYRTDLPATSVDPRARKFALGYVHNLSKRTALYATWARVRNNNGSSQVLNGGVSPTANQSSSGIDLGIRHSF</sequence>
<dbReference type="Proteomes" id="UP000596827">
    <property type="component" value="Unassembled WGS sequence"/>
</dbReference>
<keyword evidence="4" id="KW-1134">Transmembrane beta strand</keyword>
<name>A0A923S253_9BURK</name>
<comment type="caution">
    <text evidence="13">The sequence shown here is derived from an EMBL/GenBank/DDBJ whole genome shotgun (WGS) entry which is preliminary data.</text>
</comment>
<evidence type="ECO:0000259" key="12">
    <source>
        <dbReference type="Pfam" id="PF13609"/>
    </source>
</evidence>
<evidence type="ECO:0000256" key="7">
    <source>
        <dbReference type="ARBA" id="ARBA00023065"/>
    </source>
</evidence>
<evidence type="ECO:0000256" key="2">
    <source>
        <dbReference type="ARBA" id="ARBA00011233"/>
    </source>
</evidence>
<evidence type="ECO:0000256" key="10">
    <source>
        <dbReference type="ARBA" id="ARBA00023237"/>
    </source>
</evidence>
<dbReference type="EMBL" id="JACORU010000003">
    <property type="protein sequence ID" value="MBC5765005.1"/>
    <property type="molecule type" value="Genomic_DNA"/>
</dbReference>
<dbReference type="RefSeq" id="WP_187081459.1">
    <property type="nucleotide sequence ID" value="NZ_JACORU010000003.1"/>
</dbReference>
<evidence type="ECO:0000256" key="11">
    <source>
        <dbReference type="SAM" id="SignalP"/>
    </source>
</evidence>
<dbReference type="InterPro" id="IPR023614">
    <property type="entry name" value="Porin_dom_sf"/>
</dbReference>
<dbReference type="CDD" id="cd00342">
    <property type="entry name" value="gram_neg_porins"/>
    <property type="match status" value="1"/>
</dbReference>
<dbReference type="AlphaFoldDB" id="A0A923S253"/>
<organism evidence="13 14">
    <name type="scientific">Ramlibacter albus</name>
    <dbReference type="NCBI Taxonomy" id="2079448"/>
    <lineage>
        <taxon>Bacteria</taxon>
        <taxon>Pseudomonadati</taxon>
        <taxon>Pseudomonadota</taxon>
        <taxon>Betaproteobacteria</taxon>
        <taxon>Burkholderiales</taxon>
        <taxon>Comamonadaceae</taxon>
        <taxon>Ramlibacter</taxon>
    </lineage>
</organism>